<sequence length="373" mass="38947">MGRVAYRRAWRSVWATLALCLAACKPEAQPSATATDINRPSQTVAVAAVTEKDVPRRVSATGTVMPWQELAVDAQASGLAVIEVRVKENDVVKVGDVLIRLDDRVLQAQVAQQKAAMTEAQANLQSARKEASRGDALVVQKAMSQEAVETRRTAILTSQAKLDQAAASLDQLQAQLNQTVVRAPAGGGVSTEPVRLGTVTQSGTELLRLIREGRLEVQAKVPERELGALQAGQSVRVSGPDGSIITGTLRDVAAKVDASTRLGIAYVDVPSGGPLRAGMFASVSIEVETSRRLVVPERALVWPNGAASAFVLGPDDKVGLRSLVVTARVDGEAVVGSGVAAGERVVTAGAGFLHDGDSVRVQASLDASAMASP</sequence>
<dbReference type="InterPro" id="IPR058627">
    <property type="entry name" value="MdtA-like_C"/>
</dbReference>
<evidence type="ECO:0000313" key="6">
    <source>
        <dbReference type="EMBL" id="MCW6513079.1"/>
    </source>
</evidence>
<evidence type="ECO:0000256" key="1">
    <source>
        <dbReference type="ARBA" id="ARBA00009477"/>
    </source>
</evidence>
<accession>A0AA41Z2M5</accession>
<name>A0AA41Z2M5_9HYPH</name>
<evidence type="ECO:0000313" key="7">
    <source>
        <dbReference type="Proteomes" id="UP001165667"/>
    </source>
</evidence>
<dbReference type="EMBL" id="JAMOIM010000092">
    <property type="protein sequence ID" value="MCW6513079.1"/>
    <property type="molecule type" value="Genomic_DNA"/>
</dbReference>
<evidence type="ECO:0000259" key="4">
    <source>
        <dbReference type="Pfam" id="PF25954"/>
    </source>
</evidence>
<dbReference type="GO" id="GO:1990281">
    <property type="term" value="C:efflux pump complex"/>
    <property type="evidence" value="ECO:0007669"/>
    <property type="project" value="TreeGrafter"/>
</dbReference>
<feature type="signal peptide" evidence="3">
    <location>
        <begin position="1"/>
        <end position="28"/>
    </location>
</feature>
<dbReference type="GO" id="GO:0015562">
    <property type="term" value="F:efflux transmembrane transporter activity"/>
    <property type="evidence" value="ECO:0007669"/>
    <property type="project" value="TreeGrafter"/>
</dbReference>
<feature type="domain" description="CusB-like beta-barrel" evidence="4">
    <location>
        <begin position="217"/>
        <end position="286"/>
    </location>
</feature>
<keyword evidence="7" id="KW-1185">Reference proteome</keyword>
<proteinExistence type="inferred from homology"/>
<comment type="caution">
    <text evidence="6">The sequence shown here is derived from an EMBL/GenBank/DDBJ whole genome shotgun (WGS) entry which is preliminary data.</text>
</comment>
<dbReference type="Gene3D" id="2.40.420.20">
    <property type="match status" value="1"/>
</dbReference>
<dbReference type="Pfam" id="PF25967">
    <property type="entry name" value="RND-MFP_C"/>
    <property type="match status" value="1"/>
</dbReference>
<dbReference type="Gene3D" id="2.40.50.100">
    <property type="match status" value="1"/>
</dbReference>
<dbReference type="Gene3D" id="1.10.287.470">
    <property type="entry name" value="Helix hairpin bin"/>
    <property type="match status" value="1"/>
</dbReference>
<dbReference type="RefSeq" id="WP_282589454.1">
    <property type="nucleotide sequence ID" value="NZ_JAMOIM010000092.1"/>
</dbReference>
<dbReference type="Proteomes" id="UP001165667">
    <property type="component" value="Unassembled WGS sequence"/>
</dbReference>
<keyword evidence="2" id="KW-0175">Coiled coil</keyword>
<organism evidence="6 7">
    <name type="scientific">Lichenifustis flavocetrariae</name>
    <dbReference type="NCBI Taxonomy" id="2949735"/>
    <lineage>
        <taxon>Bacteria</taxon>
        <taxon>Pseudomonadati</taxon>
        <taxon>Pseudomonadota</taxon>
        <taxon>Alphaproteobacteria</taxon>
        <taxon>Hyphomicrobiales</taxon>
        <taxon>Lichenihabitantaceae</taxon>
        <taxon>Lichenifustis</taxon>
    </lineage>
</organism>
<dbReference type="SUPFAM" id="SSF111369">
    <property type="entry name" value="HlyD-like secretion proteins"/>
    <property type="match status" value="1"/>
</dbReference>
<dbReference type="PANTHER" id="PTHR30469:SF15">
    <property type="entry name" value="HLYD FAMILY OF SECRETION PROTEINS"/>
    <property type="match status" value="1"/>
</dbReference>
<dbReference type="Pfam" id="PF25954">
    <property type="entry name" value="Beta-barrel_RND_2"/>
    <property type="match status" value="1"/>
</dbReference>
<dbReference type="NCBIfam" id="TIGR01730">
    <property type="entry name" value="RND_mfp"/>
    <property type="match status" value="1"/>
</dbReference>
<protein>
    <submittedName>
        <fullName evidence="6">Efflux RND transporter periplasmic adaptor subunit</fullName>
    </submittedName>
</protein>
<feature type="chain" id="PRO_5041455628" evidence="3">
    <location>
        <begin position="29"/>
        <end position="373"/>
    </location>
</feature>
<dbReference type="InterPro" id="IPR006143">
    <property type="entry name" value="RND_pump_MFP"/>
</dbReference>
<comment type="similarity">
    <text evidence="1">Belongs to the membrane fusion protein (MFP) (TC 8.A.1) family.</text>
</comment>
<keyword evidence="3" id="KW-0732">Signal</keyword>
<feature type="domain" description="Multidrug resistance protein MdtA-like C-terminal permuted SH3" evidence="5">
    <location>
        <begin position="293"/>
        <end position="350"/>
    </location>
</feature>
<feature type="coiled-coil region" evidence="2">
    <location>
        <begin position="155"/>
        <end position="182"/>
    </location>
</feature>
<dbReference type="Gene3D" id="2.40.30.170">
    <property type="match status" value="1"/>
</dbReference>
<evidence type="ECO:0000256" key="2">
    <source>
        <dbReference type="SAM" id="Coils"/>
    </source>
</evidence>
<dbReference type="AlphaFoldDB" id="A0AA41Z2M5"/>
<dbReference type="InterPro" id="IPR058792">
    <property type="entry name" value="Beta-barrel_RND_2"/>
</dbReference>
<reference evidence="6" key="1">
    <citation type="submission" date="2022-05" db="EMBL/GenBank/DDBJ databases">
        <authorList>
            <person name="Pankratov T."/>
        </authorList>
    </citation>
    <scope>NUCLEOTIDE SEQUENCE</scope>
    <source>
        <strain evidence="6">BP6-180914</strain>
    </source>
</reference>
<evidence type="ECO:0000256" key="3">
    <source>
        <dbReference type="SAM" id="SignalP"/>
    </source>
</evidence>
<gene>
    <name evidence="6" type="ORF">M8523_35070</name>
</gene>
<dbReference type="PANTHER" id="PTHR30469">
    <property type="entry name" value="MULTIDRUG RESISTANCE PROTEIN MDTA"/>
    <property type="match status" value="1"/>
</dbReference>
<evidence type="ECO:0000259" key="5">
    <source>
        <dbReference type="Pfam" id="PF25967"/>
    </source>
</evidence>